<dbReference type="Proteomes" id="UP000015105">
    <property type="component" value="Chromosome 5D"/>
</dbReference>
<dbReference type="AlphaFoldDB" id="A0A453K379"/>
<reference evidence="1" key="4">
    <citation type="submission" date="2019-03" db="UniProtKB">
        <authorList>
            <consortium name="EnsemblPlants"/>
        </authorList>
    </citation>
    <scope>IDENTIFICATION</scope>
</reference>
<sequence length="52" mass="5374">IVPSNPGAPPAKREGIHPWSSPPSVALGLGSLLNQTSHGWFSTAFLVLPNIG</sequence>
<reference evidence="2" key="2">
    <citation type="journal article" date="2017" name="Nat. Plants">
        <title>The Aegilops tauschii genome reveals multiple impacts of transposons.</title>
        <authorList>
            <person name="Zhao G."/>
            <person name="Zou C."/>
            <person name="Li K."/>
            <person name="Wang K."/>
            <person name="Li T."/>
            <person name="Gao L."/>
            <person name="Zhang X."/>
            <person name="Wang H."/>
            <person name="Yang Z."/>
            <person name="Liu X."/>
            <person name="Jiang W."/>
            <person name="Mao L."/>
            <person name="Kong X."/>
            <person name="Jiao Y."/>
            <person name="Jia J."/>
        </authorList>
    </citation>
    <scope>NUCLEOTIDE SEQUENCE [LARGE SCALE GENOMIC DNA]</scope>
    <source>
        <strain evidence="2">cv. AL8/78</strain>
    </source>
</reference>
<dbReference type="Gramene" id="AET5Gv20274600.7">
    <property type="protein sequence ID" value="AET5Gv20274600.7"/>
    <property type="gene ID" value="AET5Gv20274600"/>
</dbReference>
<reference evidence="1" key="3">
    <citation type="journal article" date="2017" name="Nature">
        <title>Genome sequence of the progenitor of the wheat D genome Aegilops tauschii.</title>
        <authorList>
            <person name="Luo M.C."/>
            <person name="Gu Y.Q."/>
            <person name="Puiu D."/>
            <person name="Wang H."/>
            <person name="Twardziok S.O."/>
            <person name="Deal K.R."/>
            <person name="Huo N."/>
            <person name="Zhu T."/>
            <person name="Wang L."/>
            <person name="Wang Y."/>
            <person name="McGuire P.E."/>
            <person name="Liu S."/>
            <person name="Long H."/>
            <person name="Ramasamy R.K."/>
            <person name="Rodriguez J.C."/>
            <person name="Van S.L."/>
            <person name="Yuan L."/>
            <person name="Wang Z."/>
            <person name="Xia Z."/>
            <person name="Xiao L."/>
            <person name="Anderson O.D."/>
            <person name="Ouyang S."/>
            <person name="Liang Y."/>
            <person name="Zimin A.V."/>
            <person name="Pertea G."/>
            <person name="Qi P."/>
            <person name="Bennetzen J.L."/>
            <person name="Dai X."/>
            <person name="Dawson M.W."/>
            <person name="Muller H.G."/>
            <person name="Kugler K."/>
            <person name="Rivarola-Duarte L."/>
            <person name="Spannagl M."/>
            <person name="Mayer K.F.X."/>
            <person name="Lu F.H."/>
            <person name="Bevan M.W."/>
            <person name="Leroy P."/>
            <person name="Li P."/>
            <person name="You F.M."/>
            <person name="Sun Q."/>
            <person name="Liu Z."/>
            <person name="Lyons E."/>
            <person name="Wicker T."/>
            <person name="Salzberg S.L."/>
            <person name="Devos K.M."/>
            <person name="Dvorak J."/>
        </authorList>
    </citation>
    <scope>NUCLEOTIDE SEQUENCE [LARGE SCALE GENOMIC DNA]</scope>
    <source>
        <strain evidence="1">cv. AL8/78</strain>
    </source>
</reference>
<evidence type="ECO:0000313" key="2">
    <source>
        <dbReference type="Proteomes" id="UP000015105"/>
    </source>
</evidence>
<keyword evidence="2" id="KW-1185">Reference proteome</keyword>
<organism evidence="1 2">
    <name type="scientific">Aegilops tauschii subsp. strangulata</name>
    <name type="common">Goatgrass</name>
    <dbReference type="NCBI Taxonomy" id="200361"/>
    <lineage>
        <taxon>Eukaryota</taxon>
        <taxon>Viridiplantae</taxon>
        <taxon>Streptophyta</taxon>
        <taxon>Embryophyta</taxon>
        <taxon>Tracheophyta</taxon>
        <taxon>Spermatophyta</taxon>
        <taxon>Magnoliopsida</taxon>
        <taxon>Liliopsida</taxon>
        <taxon>Poales</taxon>
        <taxon>Poaceae</taxon>
        <taxon>BOP clade</taxon>
        <taxon>Pooideae</taxon>
        <taxon>Triticodae</taxon>
        <taxon>Triticeae</taxon>
        <taxon>Triticinae</taxon>
        <taxon>Aegilops</taxon>
    </lineage>
</organism>
<reference evidence="1" key="5">
    <citation type="journal article" date="2021" name="G3 (Bethesda)">
        <title>Aegilops tauschii genome assembly Aet v5.0 features greater sequence contiguity and improved annotation.</title>
        <authorList>
            <person name="Wang L."/>
            <person name="Zhu T."/>
            <person name="Rodriguez J.C."/>
            <person name="Deal K.R."/>
            <person name="Dubcovsky J."/>
            <person name="McGuire P.E."/>
            <person name="Lux T."/>
            <person name="Spannagl M."/>
            <person name="Mayer K.F.X."/>
            <person name="Baldrich P."/>
            <person name="Meyers B.C."/>
            <person name="Huo N."/>
            <person name="Gu Y.Q."/>
            <person name="Zhou H."/>
            <person name="Devos K.M."/>
            <person name="Bennetzen J.L."/>
            <person name="Unver T."/>
            <person name="Budak H."/>
            <person name="Gulick P.J."/>
            <person name="Galiba G."/>
            <person name="Kalapos B."/>
            <person name="Nelson D.R."/>
            <person name="Li P."/>
            <person name="You F.M."/>
            <person name="Luo M.C."/>
            <person name="Dvorak J."/>
        </authorList>
    </citation>
    <scope>NUCLEOTIDE SEQUENCE [LARGE SCALE GENOMIC DNA]</scope>
    <source>
        <strain evidence="1">cv. AL8/78</strain>
    </source>
</reference>
<accession>A0A453K379</accession>
<name>A0A453K379_AEGTS</name>
<proteinExistence type="predicted"/>
<evidence type="ECO:0000313" key="1">
    <source>
        <dbReference type="EnsemblPlants" id="AET5Gv20274600.7"/>
    </source>
</evidence>
<reference evidence="2" key="1">
    <citation type="journal article" date="2014" name="Science">
        <title>Ancient hybridizations among the ancestral genomes of bread wheat.</title>
        <authorList>
            <consortium name="International Wheat Genome Sequencing Consortium,"/>
            <person name="Marcussen T."/>
            <person name="Sandve S.R."/>
            <person name="Heier L."/>
            <person name="Spannagl M."/>
            <person name="Pfeifer M."/>
            <person name="Jakobsen K.S."/>
            <person name="Wulff B.B."/>
            <person name="Steuernagel B."/>
            <person name="Mayer K.F."/>
            <person name="Olsen O.A."/>
        </authorList>
    </citation>
    <scope>NUCLEOTIDE SEQUENCE [LARGE SCALE GENOMIC DNA]</scope>
    <source>
        <strain evidence="2">cv. AL8/78</strain>
    </source>
</reference>
<protein>
    <submittedName>
        <fullName evidence="1">Uncharacterized protein</fullName>
    </submittedName>
</protein>
<dbReference type="EnsemblPlants" id="AET5Gv20274600.7">
    <property type="protein sequence ID" value="AET5Gv20274600.7"/>
    <property type="gene ID" value="AET5Gv20274600"/>
</dbReference>